<dbReference type="CDD" id="cd17328">
    <property type="entry name" value="MFS_spinster_like"/>
    <property type="match status" value="1"/>
</dbReference>
<accession>A0A7W4YU62</accession>
<name>A0A7W4YU62_9BURK</name>
<organism evidence="8 9">
    <name type="scientific">Cupriavidus alkaliphilus</name>
    <dbReference type="NCBI Taxonomy" id="942866"/>
    <lineage>
        <taxon>Bacteria</taxon>
        <taxon>Pseudomonadati</taxon>
        <taxon>Pseudomonadota</taxon>
        <taxon>Betaproteobacteria</taxon>
        <taxon>Burkholderiales</taxon>
        <taxon>Burkholderiaceae</taxon>
        <taxon>Cupriavidus</taxon>
    </lineage>
</organism>
<feature type="transmembrane region" description="Helical" evidence="6">
    <location>
        <begin position="340"/>
        <end position="362"/>
    </location>
</feature>
<feature type="transmembrane region" description="Helical" evidence="6">
    <location>
        <begin position="151"/>
        <end position="169"/>
    </location>
</feature>
<feature type="transmembrane region" description="Helical" evidence="6">
    <location>
        <begin position="207"/>
        <end position="232"/>
    </location>
</feature>
<keyword evidence="3 6" id="KW-0812">Transmembrane</keyword>
<comment type="subcellular location">
    <subcellularLocation>
        <location evidence="1">Membrane</location>
        <topology evidence="1">Multi-pass membrane protein</topology>
    </subcellularLocation>
</comment>
<sequence>MLLVVYALNFVDRQIIGILAIPIKRELALTDTQLGALGGVAFALFYAALGIPVAWLADRKSRSWIVTISLTLWSLFTALCGTATGFWQLFLYRMGVGVGEAGGVAPSFALITDYFPKHQRARAFAVYSFGIPIGSATGILLGGWIANAVDWRTAFVVVGLAGVLFAPIFRMAVREPARGGQDDHTPAPQAGTSFGQIVRLLAGKRSFWLIAFASSFASMVNYGLLFWLPAFFGRSFGLDLVQISMFYGSLVLVGGLIGIWCGGWLGDRFGASNPAAYVLLPACAFVLVVPLYAIGLLSQSLLVAFILLLPPSALAYLWIGPVITSIQHLVPPEMRATASACFLFINNLIGIGFGSLLFGYLADVLGAQFGSQSLKYSILFGLSIYVLSAALFALASRHIRRDSHC</sequence>
<evidence type="ECO:0000256" key="4">
    <source>
        <dbReference type="ARBA" id="ARBA00022989"/>
    </source>
</evidence>
<dbReference type="GO" id="GO:0016020">
    <property type="term" value="C:membrane"/>
    <property type="evidence" value="ECO:0007669"/>
    <property type="project" value="UniProtKB-SubCell"/>
</dbReference>
<dbReference type="SUPFAM" id="SSF103473">
    <property type="entry name" value="MFS general substrate transporter"/>
    <property type="match status" value="1"/>
</dbReference>
<comment type="caution">
    <text evidence="8">The sequence shown here is derived from an EMBL/GenBank/DDBJ whole genome shotgun (WGS) entry which is preliminary data.</text>
</comment>
<keyword evidence="4 6" id="KW-1133">Transmembrane helix</keyword>
<keyword evidence="9" id="KW-1185">Reference proteome</keyword>
<dbReference type="PANTHER" id="PTHR23505:SF79">
    <property type="entry name" value="PROTEIN SPINSTER"/>
    <property type="match status" value="1"/>
</dbReference>
<evidence type="ECO:0000259" key="7">
    <source>
        <dbReference type="PROSITE" id="PS50850"/>
    </source>
</evidence>
<proteinExistence type="predicted"/>
<dbReference type="GO" id="GO:0022857">
    <property type="term" value="F:transmembrane transporter activity"/>
    <property type="evidence" value="ECO:0007669"/>
    <property type="project" value="InterPro"/>
</dbReference>
<feature type="transmembrane region" description="Helical" evidence="6">
    <location>
        <begin position="244"/>
        <end position="265"/>
    </location>
</feature>
<dbReference type="Proteomes" id="UP000578036">
    <property type="component" value="Unassembled WGS sequence"/>
</dbReference>
<evidence type="ECO:0000256" key="2">
    <source>
        <dbReference type="ARBA" id="ARBA00022448"/>
    </source>
</evidence>
<feature type="transmembrane region" description="Helical" evidence="6">
    <location>
        <begin position="90"/>
        <end position="112"/>
    </location>
</feature>
<dbReference type="EMBL" id="JACHWF010000006">
    <property type="protein sequence ID" value="MBB3009886.1"/>
    <property type="molecule type" value="Genomic_DNA"/>
</dbReference>
<feature type="transmembrane region" description="Helical" evidence="6">
    <location>
        <begin position="301"/>
        <end position="319"/>
    </location>
</feature>
<evidence type="ECO:0000256" key="6">
    <source>
        <dbReference type="SAM" id="Phobius"/>
    </source>
</evidence>
<feature type="transmembrane region" description="Helical" evidence="6">
    <location>
        <begin position="124"/>
        <end position="145"/>
    </location>
</feature>
<dbReference type="PROSITE" id="PS50850">
    <property type="entry name" value="MFS"/>
    <property type="match status" value="1"/>
</dbReference>
<keyword evidence="2" id="KW-0813">Transport</keyword>
<evidence type="ECO:0000256" key="5">
    <source>
        <dbReference type="ARBA" id="ARBA00023136"/>
    </source>
</evidence>
<reference evidence="8 9" key="1">
    <citation type="submission" date="2020-08" db="EMBL/GenBank/DDBJ databases">
        <title>Genomic Encyclopedia of Type Strains, Phase IV (KMG-V): Genome sequencing to study the core and pangenomes of soil and plant-associated prokaryotes.</title>
        <authorList>
            <person name="Whitman W."/>
        </authorList>
    </citation>
    <scope>NUCLEOTIDE SEQUENCE [LARGE SCALE GENOMIC DNA]</scope>
    <source>
        <strain evidence="8 9">SLV-2362</strain>
    </source>
</reference>
<evidence type="ECO:0000313" key="8">
    <source>
        <dbReference type="EMBL" id="MBB3009886.1"/>
    </source>
</evidence>
<feature type="transmembrane region" description="Helical" evidence="6">
    <location>
        <begin position="64"/>
        <end position="84"/>
    </location>
</feature>
<dbReference type="InterPro" id="IPR020846">
    <property type="entry name" value="MFS_dom"/>
</dbReference>
<keyword evidence="5 6" id="KW-0472">Membrane</keyword>
<dbReference type="Pfam" id="PF07690">
    <property type="entry name" value="MFS_1"/>
    <property type="match status" value="1"/>
</dbReference>
<feature type="domain" description="Major facilitator superfamily (MFS) profile" evidence="7">
    <location>
        <begin position="1"/>
        <end position="400"/>
    </location>
</feature>
<dbReference type="InterPro" id="IPR044770">
    <property type="entry name" value="MFS_spinster-like"/>
</dbReference>
<feature type="transmembrane region" description="Helical" evidence="6">
    <location>
        <begin position="277"/>
        <end position="295"/>
    </location>
</feature>
<dbReference type="Gene3D" id="1.20.1250.20">
    <property type="entry name" value="MFS general substrate transporter like domains"/>
    <property type="match status" value="2"/>
</dbReference>
<dbReference type="InterPro" id="IPR011701">
    <property type="entry name" value="MFS"/>
</dbReference>
<evidence type="ECO:0000313" key="9">
    <source>
        <dbReference type="Proteomes" id="UP000578036"/>
    </source>
</evidence>
<evidence type="ECO:0000256" key="3">
    <source>
        <dbReference type="ARBA" id="ARBA00022692"/>
    </source>
</evidence>
<evidence type="ECO:0000256" key="1">
    <source>
        <dbReference type="ARBA" id="ARBA00004141"/>
    </source>
</evidence>
<dbReference type="InterPro" id="IPR036259">
    <property type="entry name" value="MFS_trans_sf"/>
</dbReference>
<feature type="transmembrane region" description="Helical" evidence="6">
    <location>
        <begin position="374"/>
        <end position="395"/>
    </location>
</feature>
<feature type="transmembrane region" description="Helical" evidence="6">
    <location>
        <begin position="34"/>
        <end position="57"/>
    </location>
</feature>
<dbReference type="AlphaFoldDB" id="A0A7W4YU62"/>
<gene>
    <name evidence="8" type="ORF">FHX61_004562</name>
</gene>
<protein>
    <submittedName>
        <fullName evidence="8">MFS family permease</fullName>
    </submittedName>
</protein>
<dbReference type="PANTHER" id="PTHR23505">
    <property type="entry name" value="SPINSTER"/>
    <property type="match status" value="1"/>
</dbReference>